<feature type="binding site" description="axial binding residue" evidence="7">
    <location>
        <position position="49"/>
    </location>
    <ligand>
        <name>heme c</name>
        <dbReference type="ChEBI" id="CHEBI:61717"/>
    </ligand>
    <ligandPart>
        <name>Fe</name>
        <dbReference type="ChEBI" id="CHEBI:18248"/>
    </ligandPart>
</feature>
<evidence type="ECO:0000256" key="5">
    <source>
        <dbReference type="ARBA" id="ARBA00023004"/>
    </source>
</evidence>
<dbReference type="NCBIfam" id="NF045774">
    <property type="entry name" value="cytochro_C551"/>
    <property type="match status" value="1"/>
</dbReference>
<dbReference type="GO" id="GO:0009055">
    <property type="term" value="F:electron transfer activity"/>
    <property type="evidence" value="ECO:0007669"/>
    <property type="project" value="InterPro"/>
</dbReference>
<keyword evidence="3 7" id="KW-0479">Metal-binding</keyword>
<dbReference type="InterPro" id="IPR009056">
    <property type="entry name" value="Cyt_c-like_dom"/>
</dbReference>
<comment type="PTM">
    <text evidence="6">Binds 1 heme c group covalently per subunit.</text>
</comment>
<sequence length="104" mass="10923">MKTKLLTLLLGTSVILGACGGGEEPKEEAKGEASGDAETIVQQSCIGCHGENLEGKNGPDLREVGAKYEKEEIKEILINGRGGMPGVLQDADAEVVATWLAEKK</sequence>
<dbReference type="AlphaFoldDB" id="A0A179SW27"/>
<dbReference type="InterPro" id="IPR012218">
    <property type="entry name" value="Cyt_c_BACSU-c550-type"/>
</dbReference>
<dbReference type="PIRSF" id="PIRSF000025">
    <property type="entry name" value="Cytc_Bsub_c550"/>
    <property type="match status" value="1"/>
</dbReference>
<keyword evidence="10" id="KW-1185">Reference proteome</keyword>
<dbReference type="Proteomes" id="UP000078534">
    <property type="component" value="Unassembled WGS sequence"/>
</dbReference>
<feature type="binding site" description="axial binding residue" evidence="7">
    <location>
        <position position="84"/>
    </location>
    <ligand>
        <name>heme c</name>
        <dbReference type="ChEBI" id="CHEBI:61717"/>
    </ligand>
    <ligandPart>
        <name>Fe</name>
        <dbReference type="ChEBI" id="CHEBI:18248"/>
    </ligandPart>
</feature>
<feature type="binding site" description="covalent" evidence="6">
    <location>
        <position position="45"/>
    </location>
    <ligand>
        <name>heme c</name>
        <dbReference type="ChEBI" id="CHEBI:61717"/>
    </ligand>
</feature>
<reference evidence="10" key="1">
    <citation type="submission" date="2016-04" db="EMBL/GenBank/DDBJ databases">
        <authorList>
            <person name="Lyu Z."/>
            <person name="Lyu W."/>
        </authorList>
    </citation>
    <scope>NUCLEOTIDE SEQUENCE [LARGE SCALE GENOMIC DNA]</scope>
    <source>
        <strain evidence="10">C44</strain>
    </source>
</reference>
<dbReference type="PROSITE" id="PS51007">
    <property type="entry name" value="CYTC"/>
    <property type="match status" value="1"/>
</dbReference>
<dbReference type="InterPro" id="IPR054782">
    <property type="entry name" value="Cytochro_C551"/>
</dbReference>
<evidence type="ECO:0000256" key="7">
    <source>
        <dbReference type="PIRSR" id="PIRSR000025-2"/>
    </source>
</evidence>
<keyword evidence="5 7" id="KW-0408">Iron</keyword>
<dbReference type="RefSeq" id="WP_066333304.1">
    <property type="nucleotide sequence ID" value="NZ_LWSG01000018.1"/>
</dbReference>
<dbReference type="InterPro" id="IPR051811">
    <property type="entry name" value="Cytochrome_c550/c551-like"/>
</dbReference>
<dbReference type="EMBL" id="LWSG01000018">
    <property type="protein sequence ID" value="OAS85825.1"/>
    <property type="molecule type" value="Genomic_DNA"/>
</dbReference>
<name>A0A179SW27_9BACI</name>
<dbReference type="PROSITE" id="PS51257">
    <property type="entry name" value="PROKAR_LIPOPROTEIN"/>
    <property type="match status" value="1"/>
</dbReference>
<dbReference type="STRING" id="152268.A6K24_23545"/>
<dbReference type="InterPro" id="IPR036909">
    <property type="entry name" value="Cyt_c-like_dom_sf"/>
</dbReference>
<dbReference type="Pfam" id="PF13442">
    <property type="entry name" value="Cytochrome_CBB3"/>
    <property type="match status" value="1"/>
</dbReference>
<dbReference type="PANTHER" id="PTHR37823:SF3">
    <property type="entry name" value="CYTOCHROME C-551"/>
    <property type="match status" value="1"/>
</dbReference>
<gene>
    <name evidence="9" type="ORF">A6K24_23545</name>
</gene>
<proteinExistence type="predicted"/>
<feature type="binding site" description="covalent" evidence="6">
    <location>
        <position position="48"/>
    </location>
    <ligand>
        <name>heme c</name>
        <dbReference type="ChEBI" id="CHEBI:61717"/>
    </ligand>
</feature>
<feature type="domain" description="Cytochrome c" evidence="8">
    <location>
        <begin position="26"/>
        <end position="104"/>
    </location>
</feature>
<comment type="caution">
    <text evidence="9">The sequence shown here is derived from an EMBL/GenBank/DDBJ whole genome shotgun (WGS) entry which is preliminary data.</text>
</comment>
<keyword evidence="2 6" id="KW-0349">Heme</keyword>
<dbReference type="GO" id="GO:0020037">
    <property type="term" value="F:heme binding"/>
    <property type="evidence" value="ECO:0007669"/>
    <property type="project" value="InterPro"/>
</dbReference>
<dbReference type="GO" id="GO:0005506">
    <property type="term" value="F:iron ion binding"/>
    <property type="evidence" value="ECO:0007669"/>
    <property type="project" value="InterPro"/>
</dbReference>
<evidence type="ECO:0000256" key="1">
    <source>
        <dbReference type="ARBA" id="ARBA00022448"/>
    </source>
</evidence>
<organism evidence="9 10">
    <name type="scientific">Metabacillus litoralis</name>
    <dbReference type="NCBI Taxonomy" id="152268"/>
    <lineage>
        <taxon>Bacteria</taxon>
        <taxon>Bacillati</taxon>
        <taxon>Bacillota</taxon>
        <taxon>Bacilli</taxon>
        <taxon>Bacillales</taxon>
        <taxon>Bacillaceae</taxon>
        <taxon>Metabacillus</taxon>
    </lineage>
</organism>
<evidence type="ECO:0000313" key="9">
    <source>
        <dbReference type="EMBL" id="OAS85825.1"/>
    </source>
</evidence>
<evidence type="ECO:0000256" key="4">
    <source>
        <dbReference type="ARBA" id="ARBA00022982"/>
    </source>
</evidence>
<keyword evidence="1" id="KW-0813">Transport</keyword>
<evidence type="ECO:0000256" key="3">
    <source>
        <dbReference type="ARBA" id="ARBA00022723"/>
    </source>
</evidence>
<evidence type="ECO:0000259" key="8">
    <source>
        <dbReference type="PROSITE" id="PS51007"/>
    </source>
</evidence>
<evidence type="ECO:0000256" key="2">
    <source>
        <dbReference type="ARBA" id="ARBA00022617"/>
    </source>
</evidence>
<protein>
    <submittedName>
        <fullName evidence="9">Cytochrome C551</fullName>
    </submittedName>
</protein>
<dbReference type="Gene3D" id="1.10.760.10">
    <property type="entry name" value="Cytochrome c-like domain"/>
    <property type="match status" value="1"/>
</dbReference>
<dbReference type="SUPFAM" id="SSF46626">
    <property type="entry name" value="Cytochrome c"/>
    <property type="match status" value="1"/>
</dbReference>
<evidence type="ECO:0000313" key="10">
    <source>
        <dbReference type="Proteomes" id="UP000078534"/>
    </source>
</evidence>
<dbReference type="PANTHER" id="PTHR37823">
    <property type="entry name" value="CYTOCHROME C-553-LIKE"/>
    <property type="match status" value="1"/>
</dbReference>
<evidence type="ECO:0000256" key="6">
    <source>
        <dbReference type="PIRSR" id="PIRSR000025-1"/>
    </source>
</evidence>
<dbReference type="GO" id="GO:0016020">
    <property type="term" value="C:membrane"/>
    <property type="evidence" value="ECO:0007669"/>
    <property type="project" value="InterPro"/>
</dbReference>
<keyword evidence="4" id="KW-0249">Electron transport</keyword>
<accession>A0A179SW27</accession>
<dbReference type="OrthoDB" id="7933886at2"/>